<dbReference type="PROSITE" id="PS01075">
    <property type="entry name" value="ACETATE_KINASE_1"/>
    <property type="match status" value="1"/>
</dbReference>
<evidence type="ECO:0000256" key="1">
    <source>
        <dbReference type="ARBA" id="ARBA00008748"/>
    </source>
</evidence>
<proteinExistence type="inferred from homology"/>
<evidence type="ECO:0000256" key="7">
    <source>
        <dbReference type="RuleBase" id="RU003835"/>
    </source>
</evidence>
<dbReference type="GO" id="GO:0000287">
    <property type="term" value="F:magnesium ion binding"/>
    <property type="evidence" value="ECO:0007669"/>
    <property type="project" value="UniProtKB-UniRule"/>
</dbReference>
<dbReference type="CDD" id="cd24010">
    <property type="entry name" value="ASKHA_NBD_AcK_PK"/>
    <property type="match status" value="1"/>
</dbReference>
<comment type="cofactor">
    <cofactor evidence="6">
        <name>Mg(2+)</name>
        <dbReference type="ChEBI" id="CHEBI:18420"/>
    </cofactor>
    <cofactor evidence="6">
        <name>Mn(2+)</name>
        <dbReference type="ChEBI" id="CHEBI:29035"/>
    </cofactor>
    <text evidence="6">Mg(2+). Can also accept Mn(2+).</text>
</comment>
<feature type="active site" description="Proton donor/acceptor" evidence="6">
    <location>
        <position position="148"/>
    </location>
</feature>
<dbReference type="GO" id="GO:0008776">
    <property type="term" value="F:acetate kinase activity"/>
    <property type="evidence" value="ECO:0007669"/>
    <property type="project" value="UniProtKB-UniRule"/>
</dbReference>
<dbReference type="GO" id="GO:0005524">
    <property type="term" value="F:ATP binding"/>
    <property type="evidence" value="ECO:0007669"/>
    <property type="project" value="UniProtKB-KW"/>
</dbReference>
<feature type="binding site" evidence="6">
    <location>
        <position position="91"/>
    </location>
    <ligand>
        <name>substrate</name>
    </ligand>
</feature>
<dbReference type="EMBL" id="CP013118">
    <property type="protein sequence ID" value="ALO16531.1"/>
    <property type="molecule type" value="Genomic_DNA"/>
</dbReference>
<evidence type="ECO:0000256" key="5">
    <source>
        <dbReference type="ARBA" id="ARBA00022840"/>
    </source>
</evidence>
<dbReference type="GO" id="GO:0006085">
    <property type="term" value="P:acetyl-CoA biosynthetic process"/>
    <property type="evidence" value="ECO:0007669"/>
    <property type="project" value="UniProtKB-UniRule"/>
</dbReference>
<organism evidence="8 9">
    <name type="scientific">Salinivirga cyanobacteriivorans</name>
    <dbReference type="NCBI Taxonomy" id="1307839"/>
    <lineage>
        <taxon>Bacteria</taxon>
        <taxon>Pseudomonadati</taxon>
        <taxon>Bacteroidota</taxon>
        <taxon>Bacteroidia</taxon>
        <taxon>Bacteroidales</taxon>
        <taxon>Salinivirgaceae</taxon>
        <taxon>Salinivirga</taxon>
    </lineage>
</organism>
<comment type="subcellular location">
    <subcellularLocation>
        <location evidence="6">Cytoplasm</location>
    </subcellularLocation>
</comment>
<dbReference type="OrthoDB" id="9802453at2"/>
<feature type="binding site" evidence="6">
    <location>
        <position position="14"/>
    </location>
    <ligand>
        <name>ATP</name>
        <dbReference type="ChEBI" id="CHEBI:30616"/>
    </ligand>
</feature>
<keyword evidence="6" id="KW-0460">Magnesium</keyword>
<keyword evidence="3 6" id="KW-0547">Nucleotide-binding</keyword>
<dbReference type="InterPro" id="IPR000890">
    <property type="entry name" value="Aliphatic_acid_kin_short-chain"/>
</dbReference>
<keyword evidence="2 6" id="KW-0808">Transferase</keyword>
<keyword evidence="5 6" id="KW-0067">ATP-binding</keyword>
<accession>A0A0S2I282</accession>
<comment type="catalytic activity">
    <reaction evidence="6">
        <text>acetate + ATP = acetyl phosphate + ADP</text>
        <dbReference type="Rhea" id="RHEA:11352"/>
        <dbReference type="ChEBI" id="CHEBI:22191"/>
        <dbReference type="ChEBI" id="CHEBI:30089"/>
        <dbReference type="ChEBI" id="CHEBI:30616"/>
        <dbReference type="ChEBI" id="CHEBI:456216"/>
        <dbReference type="EC" id="2.7.2.1"/>
    </reaction>
</comment>
<name>A0A0S2I282_9BACT</name>
<keyword evidence="6" id="KW-0479">Metal-binding</keyword>
<feature type="binding site" evidence="6">
    <location>
        <position position="7"/>
    </location>
    <ligand>
        <name>Mg(2+)</name>
        <dbReference type="ChEBI" id="CHEBI:18420"/>
    </ligand>
</feature>
<dbReference type="PATRIC" id="fig|1307839.3.peg.3057"/>
<dbReference type="KEGG" id="blq:L21SP5_02911"/>
<feature type="site" description="Transition state stabilizer" evidence="6">
    <location>
        <position position="241"/>
    </location>
</feature>
<dbReference type="InterPro" id="IPR023865">
    <property type="entry name" value="Aliphatic_acid_kinase_CS"/>
</dbReference>
<dbReference type="RefSeq" id="WP_057953893.1">
    <property type="nucleotide sequence ID" value="NZ_CP013118.1"/>
</dbReference>
<dbReference type="PROSITE" id="PS01076">
    <property type="entry name" value="ACETATE_KINASE_2"/>
    <property type="match status" value="1"/>
</dbReference>
<comment type="function">
    <text evidence="6">Catalyzes the formation of acetyl phosphate from acetate and ATP. Can also catalyze the reverse reaction.</text>
</comment>
<feature type="binding site" evidence="6">
    <location>
        <begin position="283"/>
        <end position="285"/>
    </location>
    <ligand>
        <name>ATP</name>
        <dbReference type="ChEBI" id="CHEBI:30616"/>
    </ligand>
</feature>
<evidence type="ECO:0000313" key="8">
    <source>
        <dbReference type="EMBL" id="ALO16531.1"/>
    </source>
</evidence>
<dbReference type="SUPFAM" id="SSF53067">
    <property type="entry name" value="Actin-like ATPase domain"/>
    <property type="match status" value="2"/>
</dbReference>
<dbReference type="NCBIfam" id="TIGR00016">
    <property type="entry name" value="ackA"/>
    <property type="match status" value="1"/>
</dbReference>
<keyword evidence="4 6" id="KW-0418">Kinase</keyword>
<comment type="pathway">
    <text evidence="6">Metabolic intermediate biosynthesis; acetyl-CoA biosynthesis; acetyl-CoA from acetate: step 1/2.</text>
</comment>
<evidence type="ECO:0000256" key="3">
    <source>
        <dbReference type="ARBA" id="ARBA00022741"/>
    </source>
</evidence>
<sequence length="400" mass="43638">MKVLVLNCGSSSIKFQLLEMTTEELIIKGIVEKIGLKGSFLKSKRNDGDEVKLEGEILDHQTGIEYILGVLISKEHGSIKSLDEIGAVGHRVAHGGEHFKESALLTDEAIGKIEECAELAPLHNPANLKGIYAIQSLIPDVEQVAVFDTSFHQTMPAHAYMYGIPQALYEKYGIRRYGFHGTSHRFVAQETCKMLNIKMETHKIVTCHLGNGASVAAIDRGQSIDTSMGFTPLEGLIMGTRSGDLDVGAFMFIMEKEEIGLKSANTLVNKHSGMVGLTGVSSDMRTIEEAAENGDERCANALKAYDYRIKKYIGSYTAAMNGLDVLIFTGGIGENADTTRRGVANDLEYLGIKIDPEKNDGLRGKPTVISTDDSRVKVVVMPTNEELVIAKDTVNIVENK</sequence>
<feature type="binding site" evidence="6">
    <location>
        <begin position="331"/>
        <end position="335"/>
    </location>
    <ligand>
        <name>ATP</name>
        <dbReference type="ChEBI" id="CHEBI:30616"/>
    </ligand>
</feature>
<dbReference type="PANTHER" id="PTHR21060:SF15">
    <property type="entry name" value="ACETATE KINASE-RELATED"/>
    <property type="match status" value="1"/>
</dbReference>
<gene>
    <name evidence="6 8" type="primary">ackA</name>
    <name evidence="8" type="ORF">L21SP5_02911</name>
</gene>
<dbReference type="InterPro" id="IPR004372">
    <property type="entry name" value="Ac/propionate_kinase"/>
</dbReference>
<feature type="binding site" evidence="6">
    <location>
        <position position="385"/>
    </location>
    <ligand>
        <name>Mg(2+)</name>
        <dbReference type="ChEBI" id="CHEBI:18420"/>
    </ligand>
</feature>
<dbReference type="EC" id="2.7.2.1" evidence="6"/>
<keyword evidence="9" id="KW-1185">Reference proteome</keyword>
<dbReference type="Proteomes" id="UP000064893">
    <property type="component" value="Chromosome"/>
</dbReference>
<evidence type="ECO:0000256" key="4">
    <source>
        <dbReference type="ARBA" id="ARBA00022777"/>
    </source>
</evidence>
<dbReference type="GO" id="GO:0005737">
    <property type="term" value="C:cytoplasm"/>
    <property type="evidence" value="ECO:0007669"/>
    <property type="project" value="UniProtKB-SubCell"/>
</dbReference>
<dbReference type="PANTHER" id="PTHR21060">
    <property type="entry name" value="ACETATE KINASE"/>
    <property type="match status" value="1"/>
</dbReference>
<evidence type="ECO:0000256" key="2">
    <source>
        <dbReference type="ARBA" id="ARBA00022679"/>
    </source>
</evidence>
<evidence type="ECO:0000256" key="6">
    <source>
        <dbReference type="HAMAP-Rule" id="MF_00020"/>
    </source>
</evidence>
<feature type="site" description="Transition state stabilizer" evidence="6">
    <location>
        <position position="180"/>
    </location>
</feature>
<dbReference type="PIRSF" id="PIRSF000722">
    <property type="entry name" value="Acetate_prop_kin"/>
    <property type="match status" value="1"/>
</dbReference>
<comment type="similarity">
    <text evidence="1 6 7">Belongs to the acetokinase family.</text>
</comment>
<protein>
    <recommendedName>
        <fullName evidence="6">Acetate kinase</fullName>
        <ecNumber evidence="6">2.7.2.1</ecNumber>
    </recommendedName>
    <alternativeName>
        <fullName evidence="6">Acetokinase</fullName>
    </alternativeName>
</protein>
<dbReference type="Pfam" id="PF00871">
    <property type="entry name" value="Acetate_kinase"/>
    <property type="match status" value="1"/>
</dbReference>
<evidence type="ECO:0000313" key="9">
    <source>
        <dbReference type="Proteomes" id="UP000064893"/>
    </source>
</evidence>
<keyword evidence="6" id="KW-0963">Cytoplasm</keyword>
<reference evidence="8 9" key="1">
    <citation type="submission" date="2015-11" db="EMBL/GenBank/DDBJ databases">
        <title>Description and complete genome sequence of a novel strain predominating in hypersaline microbial mats and representing a new family of the Bacteriodetes phylum.</title>
        <authorList>
            <person name="Spring S."/>
            <person name="Bunk B."/>
            <person name="Sproer C."/>
            <person name="Klenk H.-P."/>
        </authorList>
    </citation>
    <scope>NUCLEOTIDE SEQUENCE [LARGE SCALE GENOMIC DNA]</scope>
    <source>
        <strain evidence="8 9">L21-Spi-D4</strain>
    </source>
</reference>
<dbReference type="InterPro" id="IPR043129">
    <property type="entry name" value="ATPase_NBD"/>
</dbReference>
<dbReference type="PRINTS" id="PR00471">
    <property type="entry name" value="ACETATEKNASE"/>
</dbReference>
<dbReference type="GO" id="GO:0006083">
    <property type="term" value="P:acetate metabolic process"/>
    <property type="evidence" value="ECO:0007669"/>
    <property type="project" value="TreeGrafter"/>
</dbReference>
<dbReference type="HAMAP" id="MF_00020">
    <property type="entry name" value="Acetate_kinase"/>
    <property type="match status" value="1"/>
</dbReference>
<dbReference type="STRING" id="1307839.L21SP5_02911"/>
<dbReference type="AlphaFoldDB" id="A0A0S2I282"/>
<dbReference type="UniPathway" id="UPA00340">
    <property type="reaction ID" value="UER00458"/>
</dbReference>
<dbReference type="Gene3D" id="3.30.420.40">
    <property type="match status" value="2"/>
</dbReference>
<feature type="binding site" evidence="6">
    <location>
        <begin position="208"/>
        <end position="212"/>
    </location>
    <ligand>
        <name>ATP</name>
        <dbReference type="ChEBI" id="CHEBI:30616"/>
    </ligand>
</feature>
<comment type="subunit">
    <text evidence="6">Homodimer.</text>
</comment>